<dbReference type="Pfam" id="PF19704">
    <property type="entry name" value="DNAPKcs_CC5"/>
    <property type="match status" value="2"/>
</dbReference>
<evidence type="ECO:0000259" key="1">
    <source>
        <dbReference type="SMART" id="SM01344"/>
    </source>
</evidence>
<evidence type="ECO:0000313" key="3">
    <source>
        <dbReference type="Proteomes" id="UP000410492"/>
    </source>
</evidence>
<dbReference type="Pfam" id="PF20500">
    <property type="entry name" value="DNA-PKcs_N"/>
    <property type="match status" value="1"/>
</dbReference>
<dbReference type="PANTHER" id="PTHR11139">
    <property type="entry name" value="ATAXIA TELANGIECTASIA MUTATED ATM -RELATED"/>
    <property type="match status" value="1"/>
</dbReference>
<dbReference type="SMART" id="SM01344">
    <property type="entry name" value="NUC194"/>
    <property type="match status" value="1"/>
</dbReference>
<feature type="domain" description="DNA-dependent protein kinase catalytic subunit CC3" evidence="1">
    <location>
        <begin position="1666"/>
        <end position="2013"/>
    </location>
</feature>
<keyword evidence="3" id="KW-1185">Reference proteome</keyword>
<proteinExistence type="predicted"/>
<dbReference type="GO" id="GO:0005634">
    <property type="term" value="C:nucleus"/>
    <property type="evidence" value="ECO:0007669"/>
    <property type="project" value="InterPro"/>
</dbReference>
<dbReference type="InterPro" id="IPR050517">
    <property type="entry name" value="DDR_Repair_Kinase"/>
</dbReference>
<organism evidence="2 3">
    <name type="scientific">Callosobruchus maculatus</name>
    <name type="common">Southern cowpea weevil</name>
    <name type="synonym">Pulse bruchid</name>
    <dbReference type="NCBI Taxonomy" id="64391"/>
    <lineage>
        <taxon>Eukaryota</taxon>
        <taxon>Metazoa</taxon>
        <taxon>Ecdysozoa</taxon>
        <taxon>Arthropoda</taxon>
        <taxon>Hexapoda</taxon>
        <taxon>Insecta</taxon>
        <taxon>Pterygota</taxon>
        <taxon>Neoptera</taxon>
        <taxon>Endopterygota</taxon>
        <taxon>Coleoptera</taxon>
        <taxon>Polyphaga</taxon>
        <taxon>Cucujiformia</taxon>
        <taxon>Chrysomeloidea</taxon>
        <taxon>Chrysomelidae</taxon>
        <taxon>Bruchinae</taxon>
        <taxon>Bruchini</taxon>
        <taxon>Callosobruchus</taxon>
    </lineage>
</organism>
<name>A0A653D2N6_CALMS</name>
<dbReference type="GO" id="GO:0006303">
    <property type="term" value="P:double-strand break repair via nonhomologous end joining"/>
    <property type="evidence" value="ECO:0007669"/>
    <property type="project" value="InterPro"/>
</dbReference>
<dbReference type="InterPro" id="IPR045581">
    <property type="entry name" value="DNAPKcs_CC5"/>
</dbReference>
<reference evidence="2 3" key="1">
    <citation type="submission" date="2019-01" db="EMBL/GenBank/DDBJ databases">
        <authorList>
            <person name="Sayadi A."/>
        </authorList>
    </citation>
    <scope>NUCLEOTIDE SEQUENCE [LARGE SCALE GENOMIC DNA]</scope>
</reference>
<dbReference type="Proteomes" id="UP000410492">
    <property type="component" value="Unassembled WGS sequence"/>
</dbReference>
<dbReference type="Pfam" id="PF20502">
    <property type="entry name" value="DNAPKcs_CC1-2"/>
    <property type="match status" value="1"/>
</dbReference>
<dbReference type="Pfam" id="PF08163">
    <property type="entry name" value="DNAPKcs_CC3"/>
    <property type="match status" value="1"/>
</dbReference>
<dbReference type="InterPro" id="IPR046803">
    <property type="entry name" value="DNAPKcs_CC1-2"/>
</dbReference>
<dbReference type="InterPro" id="IPR046804">
    <property type="entry name" value="DNA-PKcs_N"/>
</dbReference>
<dbReference type="EMBL" id="CAACVG010009861">
    <property type="protein sequence ID" value="VEN54374.1"/>
    <property type="molecule type" value="Genomic_DNA"/>
</dbReference>
<dbReference type="InterPro" id="IPR012582">
    <property type="entry name" value="DNAPKcs_CC3"/>
</dbReference>
<accession>A0A653D2N6</accession>
<dbReference type="GO" id="GO:0004674">
    <property type="term" value="F:protein serine/threonine kinase activity"/>
    <property type="evidence" value="ECO:0007669"/>
    <property type="project" value="TreeGrafter"/>
</dbReference>
<dbReference type="PANTHER" id="PTHR11139:SF68">
    <property type="entry name" value="DNA-DEPENDENT PROTEIN KINASE CATALYTIC SUBUNIT"/>
    <property type="match status" value="1"/>
</dbReference>
<dbReference type="OrthoDB" id="431717at2759"/>
<dbReference type="GO" id="GO:0000723">
    <property type="term" value="P:telomere maintenance"/>
    <property type="evidence" value="ECO:0007669"/>
    <property type="project" value="TreeGrafter"/>
</dbReference>
<protein>
    <recommendedName>
        <fullName evidence="1">DNA-dependent protein kinase catalytic subunit CC3 domain-containing protein</fullName>
    </recommendedName>
</protein>
<sequence length="2789" mass="321597">MDNDPQQLLDDLSALSNDLYNGPSESYRLLDSFNRMLSEEQVEPSFIDLCLIGIFDQTKGLLKYITSLHVNKQFKDSVKKAIEIVYTIINNFSYKVVESNVVDIYTMCIKIMKSSVTDANIRGKIIALANITLEKVSDFVGSTKFTEALKELLTVLIMCLNQRHTSSTVIHGQLVTLGLFCKKYSFLVEDTTKIKRIFWQYFEIELSQPQKTSFNILSGCFMGFLDYCTSFPLDLEKKEDKNIVEKLYKAIKGCISTKEKIKVGSRAAIIFFANNTHLFQEYLYKDYKVLHEGISMWLYYPGLEDKKAGSAGLKALHHTLAVTVESQDSNECCKEIATYFNEWAKAALNKEKVSNFEKRLAICALKTFSEASYKHLDGNYVAALFVYLLQNFERTYIFNTNIERDEWEFLPDYIQIIANVTRFRSFSSREFVCLQRASINMLKSFHHLPYQHHALVVEAVCTTLLFLKTGKYFEMYLENIVYQGVVWSCSHQHISMEAFAQETTEKIITCKNYFPLWRGILKINETSSYAGLGFSLEDKKYVEEKVVTELVKTLMILINKLNIKLHIREDSGGNCSLENVYSVEHVNDYTIFLNVVDFYQEIFEISKPHLFRKCIGRIAGDLIKKCIQYPLVSGFYRLLSFALKIGNKLNITSSDYVISLGQFLPTLLNKITQFKDELSIACLQVLLVIPIFIIQDMLVACSDAFKTIFDIGKSYLPLAELGLTTLDYWQDHIDAGILQPLLIEVVPSLDSFLRSKSVEESVQTVTTKRRKTAQALKKRRVVVVLEPELIKLQKKLLCFIGRQNLEVSRALVFSDNIYTSSQISGVNTHLKIPLPYEDVQLDITYDRFASRITDLALYCSDRKIRVMACELLHALIVILLGRAKALPEKSLPDLNAILKLFVSSALQLSCDVDQIVQQMFAPLCSQLVHWYTSRTQIRSAHSAVIVECLMDGVTHSSNAALRDVCGKYISEFVEWSIRQSNDSINMKVLVKKMRFFSSHPHPAKKLGAALIFNNVYREIVREESLIKMFWVEMLHIFVTSIATCEDFDETNTIIQTKKALQNLLKIFLRNPDLFKDAGKHRVLPREMGNGTLPEIATWLLKQTSCKNMHCREICMSLYTSIAPLTSDDKAHINALASSLNGDICHLYEDRLISFSEINEYEDCTSLIKWMKQFLGTLDGYHFIMKNELGTISMETKLFKEIQYYMKHLQTVDISKALNLITQKNWIYSAIDKENFNRLKGNCTLAMLMLFKEIMTDDSLYHKSGYLWNECFLDFIKNNIFCPQLLGINQINQENHRNEIILLFNQISGRIEETVKLVDALTAFIRENSDIAIDMKENVSLKKRNLIKGLILLRQTTMCSKGFIKTELLLPEIIGKFMSNIYAEAKNFIIFVNELKDTVYSYCSSLLELALKNREEFVSFVKHLYKPYLVQSIDYAKELNFGIYFLQTFAECTVEDIIYEFPLFLDTSFEENNIAITIEHLIFIFKYIQKDKKMKHQSKMVVNNINARGSSFINYFKDDDNIDLGLEFIKHMVLLYPEVGTEFTEWVIGLIRSGNRIMEAFDVLVQILRDQPQLRDMETLYTILKYSFLSESLKEGGYIDFIRMLPLIPSVKSKLLLRFFLDGIMVIDAPAEIAPLASKLAKNITVELQYDFMSQIYTICQDSSIGFEKRYKLTKEVIPPFFGNVSLPVFRRFHIDIIPDLIKMLDDSKVEQRIIAFIIIEILVTRMTLDEKVDPAIKGCQVSDALKKIMKHALGVFNVTASSETIRLLKCHAYNATASLISNIDALKKIEFYEKCFIRQQQGKDILWTGLVDVTKSFNFPVLFDSIPQRRKVIVSIRSRKEDNRPNSLQYIESQRLFNSSLVEDVSNFDFSNALLRSNEDAESAQNRQPTVVTLDVVDINNHECMAVIIGLIQDIYDSGISELPREDEAVVLPRWMEGIRSTLTDNRVHRNVKVFLVKLIDNMIHIFDHYSKWFLLPLMQFVVDQCAGNTINYFVADVLVIISKWASELKDLDDQQQLVASQLLKFVTSNINTEREDIMKYHLDILKLLVESWRNFIVVPTDVISQLFYDENTCATGIQVATVVLANGLEPWATNEENRFFETLLRRFGSSKLLRLCSEAIGLFLQFKKNNSDYLGKVHNKLSEIIRKNPKGDEYYACLEGIAIHFPLILDANHTIRLINKLNQVSDARRASNLKIIHKRLEKSLDILNEISDFKIVSWNHLLEESHLEIQIVTFEIIKKCIEPFSSYELFDGVVTALLKNLNNSNALYRSCIYDVAILLYGLKNKYFDQSKEILIYGLVDPDDNNHEKVLKFWEGNADIPKDVINRFPFLLSKIYKPKVEHQFLGILSYLLLSSLATSESCDSLLFKDPLERCDFEDYKLRTNWRLQHRSVVPMFAETLQTAYENSMDQSLNRIRETQEHTFTQSVQEQQVMGLVSLESSLSFSDGPIKNPNLLNLSQKYRYRKRFLQDKEKISRSHAHYETKKKFDKMKKMVDDAKEREKKVTIYRKYKTGDFPDIQIKLSSMLTPLQMLVLNDVEVANILFSEIFKGLLSKIKDNQEFLRSVSKAIENIFETSTQSSRHLFGVLLDIIKLNTSSIRFEPSVVTSASQQCGLPSVGALILEEYLASVDSAPSMSKRKPGQIDGEKELWLKLAELYRELEEWDIMQTIFIEKVDGGTQIKTAIQLESESKYREAQDVYQQIIADSSGDWNDFYWESYLRCFANLGDWEKLPEAINLALEDDNTWRGLWDDKRCQRKLLPWYIDAHVKKGLFSGMLVFYNTRCISTTNP</sequence>
<gene>
    <name evidence="2" type="ORF">CALMAC_LOCUS13867</name>
</gene>
<evidence type="ECO:0000313" key="2">
    <source>
        <dbReference type="EMBL" id="VEN54374.1"/>
    </source>
</evidence>